<name>A0A485MW39_LYNPA</name>
<dbReference type="GO" id="GO:0006412">
    <property type="term" value="P:translation"/>
    <property type="evidence" value="ECO:0007669"/>
    <property type="project" value="InterPro"/>
</dbReference>
<dbReference type="Pfam" id="PF00276">
    <property type="entry name" value="Ribosomal_L23"/>
    <property type="match status" value="1"/>
</dbReference>
<feature type="non-terminal residue" evidence="4">
    <location>
        <position position="1"/>
    </location>
</feature>
<dbReference type="GO" id="GO:0044391">
    <property type="term" value="C:ribosomal subunit"/>
    <property type="evidence" value="ECO:0007669"/>
    <property type="project" value="UniProtKB-ARBA"/>
</dbReference>
<sequence length="58" mass="6586">PLTTKSATKKIEDNTLVFIVDVKTNKHQIKQAEKKLYDIGMAKVNTLIRPNGEKKAYI</sequence>
<keyword evidence="5" id="KW-1185">Reference proteome</keyword>
<evidence type="ECO:0000256" key="1">
    <source>
        <dbReference type="ARBA" id="ARBA00006700"/>
    </source>
</evidence>
<proteinExistence type="inferred from homology"/>
<evidence type="ECO:0000256" key="3">
    <source>
        <dbReference type="ARBA" id="ARBA00023274"/>
    </source>
</evidence>
<evidence type="ECO:0000256" key="2">
    <source>
        <dbReference type="ARBA" id="ARBA00022980"/>
    </source>
</evidence>
<dbReference type="Gene3D" id="3.30.70.330">
    <property type="match status" value="1"/>
</dbReference>
<dbReference type="EMBL" id="CAAGRJ010007353">
    <property type="protein sequence ID" value="VFV25255.1"/>
    <property type="molecule type" value="Genomic_DNA"/>
</dbReference>
<comment type="similarity">
    <text evidence="1">Belongs to the universal ribosomal protein uL23 family.</text>
</comment>
<dbReference type="Proteomes" id="UP000386466">
    <property type="component" value="Unassembled WGS sequence"/>
</dbReference>
<evidence type="ECO:0000313" key="4">
    <source>
        <dbReference type="EMBL" id="VFV25255.1"/>
    </source>
</evidence>
<dbReference type="AlphaFoldDB" id="A0A485MW39"/>
<dbReference type="InterPro" id="IPR012678">
    <property type="entry name" value="Ribosomal_uL23/eL15/eS24_sf"/>
</dbReference>
<protein>
    <recommendedName>
        <fullName evidence="6">60s ribosomal protein l23a-like</fullName>
    </recommendedName>
</protein>
<dbReference type="GO" id="GO:0003735">
    <property type="term" value="F:structural constituent of ribosome"/>
    <property type="evidence" value="ECO:0007669"/>
    <property type="project" value="InterPro"/>
</dbReference>
<evidence type="ECO:0000313" key="5">
    <source>
        <dbReference type="Proteomes" id="UP000386466"/>
    </source>
</evidence>
<evidence type="ECO:0008006" key="6">
    <source>
        <dbReference type="Google" id="ProtNLM"/>
    </source>
</evidence>
<gene>
    <name evidence="4" type="ORF">LYPA_23C014629</name>
</gene>
<keyword evidence="3" id="KW-0687">Ribonucleoprotein</keyword>
<dbReference type="InterPro" id="IPR013025">
    <property type="entry name" value="Ribosomal_uL23-like"/>
</dbReference>
<dbReference type="SUPFAM" id="SSF54189">
    <property type="entry name" value="Ribosomal proteins S24e, L23 and L15e"/>
    <property type="match status" value="1"/>
</dbReference>
<dbReference type="PANTHER" id="PTHR11620">
    <property type="entry name" value="60S RIBOSOMAL PROTEIN L23A"/>
    <property type="match status" value="1"/>
</dbReference>
<reference evidence="4 5" key="1">
    <citation type="submission" date="2019-01" db="EMBL/GenBank/DDBJ databases">
        <authorList>
            <person name="Alioto T."/>
            <person name="Alioto T."/>
        </authorList>
    </citation>
    <scope>NUCLEOTIDE SEQUENCE [LARGE SCALE GENOMIC DNA]</scope>
</reference>
<organism evidence="4 5">
    <name type="scientific">Lynx pardinus</name>
    <name type="common">Iberian lynx</name>
    <name type="synonym">Felis pardina</name>
    <dbReference type="NCBI Taxonomy" id="191816"/>
    <lineage>
        <taxon>Eukaryota</taxon>
        <taxon>Metazoa</taxon>
        <taxon>Chordata</taxon>
        <taxon>Craniata</taxon>
        <taxon>Vertebrata</taxon>
        <taxon>Euteleostomi</taxon>
        <taxon>Mammalia</taxon>
        <taxon>Eutheria</taxon>
        <taxon>Laurasiatheria</taxon>
        <taxon>Carnivora</taxon>
        <taxon>Feliformia</taxon>
        <taxon>Felidae</taxon>
        <taxon>Felinae</taxon>
        <taxon>Lynx</taxon>
    </lineage>
</organism>
<dbReference type="InterPro" id="IPR012677">
    <property type="entry name" value="Nucleotide-bd_a/b_plait_sf"/>
</dbReference>
<keyword evidence="2" id="KW-0689">Ribosomal protein</keyword>
<accession>A0A485MW39</accession>